<proteinExistence type="predicted"/>
<reference evidence="1 2" key="1">
    <citation type="submission" date="2016-10" db="EMBL/GenBank/DDBJ databases">
        <title>Complete Genome Assembly of Pantoea stewartii subsp. stewartii DC283, a Corn Pathogen.</title>
        <authorList>
            <person name="Duong D.A."/>
            <person name="Stevens A.M."/>
            <person name="Jensen R.V."/>
        </authorList>
    </citation>
    <scope>NUCLEOTIDE SEQUENCE [LARGE SCALE GENOMIC DNA]</scope>
    <source>
        <strain evidence="1 2">DC283</strain>
    </source>
</reference>
<gene>
    <name evidence="1" type="ORF">DSJ_16855</name>
</gene>
<dbReference type="Proteomes" id="UP000192380">
    <property type="component" value="Chromosome"/>
</dbReference>
<accession>A0ABN4Z3H8</accession>
<keyword evidence="2" id="KW-1185">Reference proteome</keyword>
<protein>
    <submittedName>
        <fullName evidence="1">Uncharacterized protein</fullName>
    </submittedName>
</protein>
<dbReference type="EMBL" id="CP017581">
    <property type="protein sequence ID" value="ARF50839.1"/>
    <property type="molecule type" value="Genomic_DNA"/>
</dbReference>
<evidence type="ECO:0000313" key="2">
    <source>
        <dbReference type="Proteomes" id="UP000192380"/>
    </source>
</evidence>
<organism evidence="1 2">
    <name type="scientific">Pantoea stewartii subsp. stewartii DC283</name>
    <dbReference type="NCBI Taxonomy" id="660596"/>
    <lineage>
        <taxon>Bacteria</taxon>
        <taxon>Pseudomonadati</taxon>
        <taxon>Pseudomonadota</taxon>
        <taxon>Gammaproteobacteria</taxon>
        <taxon>Enterobacterales</taxon>
        <taxon>Erwiniaceae</taxon>
        <taxon>Pantoea</taxon>
    </lineage>
</organism>
<evidence type="ECO:0000313" key="1">
    <source>
        <dbReference type="EMBL" id="ARF50839.1"/>
    </source>
</evidence>
<sequence>MLIVSLEMLLVFNHKPVDGDKRSVRLLFARPRLNKLLFVPEPKPRGDSQEVMTLLLLTCAAICFSVGR</sequence>
<name>A0ABN4Z3H8_PANSE</name>